<dbReference type="EMBL" id="FOXQ01000010">
    <property type="protein sequence ID" value="SFQ36598.1"/>
    <property type="molecule type" value="Genomic_DNA"/>
</dbReference>
<dbReference type="Pfam" id="PF20432">
    <property type="entry name" value="Xre-like-HTH"/>
    <property type="match status" value="1"/>
</dbReference>
<organism evidence="3 4">
    <name type="scientific">Parafilimonas terrae</name>
    <dbReference type="NCBI Taxonomy" id="1465490"/>
    <lineage>
        <taxon>Bacteria</taxon>
        <taxon>Pseudomonadati</taxon>
        <taxon>Bacteroidota</taxon>
        <taxon>Chitinophagia</taxon>
        <taxon>Chitinophagales</taxon>
        <taxon>Chitinophagaceae</taxon>
        <taxon>Parafilimonas</taxon>
    </lineage>
</organism>
<dbReference type="InterPro" id="IPR046847">
    <property type="entry name" value="Xre-like_HTH"/>
</dbReference>
<proteinExistence type="predicted"/>
<dbReference type="AlphaFoldDB" id="A0A1I5XXC6"/>
<dbReference type="RefSeq" id="WP_090660324.1">
    <property type="nucleotide sequence ID" value="NZ_FOXQ01000010.1"/>
</dbReference>
<dbReference type="Pfam" id="PF09722">
    <property type="entry name" value="Xre_MbcA_ParS_C"/>
    <property type="match status" value="1"/>
</dbReference>
<protein>
    <submittedName>
        <fullName evidence="3">Putative toxin-antitoxin system antitoxin component, TIGR02293 family</fullName>
    </submittedName>
</protein>
<dbReference type="GO" id="GO:0003677">
    <property type="term" value="F:DNA binding"/>
    <property type="evidence" value="ECO:0007669"/>
    <property type="project" value="InterPro"/>
</dbReference>
<feature type="domain" description="Antitoxin Xre-like helix-turn-helix" evidence="2">
    <location>
        <begin position="28"/>
        <end position="85"/>
    </location>
</feature>
<evidence type="ECO:0000313" key="4">
    <source>
        <dbReference type="Proteomes" id="UP000199031"/>
    </source>
</evidence>
<dbReference type="Proteomes" id="UP000199031">
    <property type="component" value="Unassembled WGS sequence"/>
</dbReference>
<accession>A0A1I5XXC6</accession>
<name>A0A1I5XXC6_9BACT</name>
<dbReference type="NCBIfam" id="TIGR02293">
    <property type="entry name" value="TAS_TIGR02293"/>
    <property type="match status" value="1"/>
</dbReference>
<dbReference type="InterPro" id="IPR011979">
    <property type="entry name" value="Antitox_Xre"/>
</dbReference>
<evidence type="ECO:0000259" key="2">
    <source>
        <dbReference type="Pfam" id="PF20432"/>
    </source>
</evidence>
<dbReference type="OrthoDB" id="5770459at2"/>
<dbReference type="InterPro" id="IPR024467">
    <property type="entry name" value="Xre/MbcA/ParS-like_toxin-bd"/>
</dbReference>
<reference evidence="3 4" key="1">
    <citation type="submission" date="2016-10" db="EMBL/GenBank/DDBJ databases">
        <authorList>
            <person name="de Groot N.N."/>
        </authorList>
    </citation>
    <scope>NUCLEOTIDE SEQUENCE [LARGE SCALE GENOMIC DNA]</scope>
    <source>
        <strain evidence="3 4">DSM 28286</strain>
    </source>
</reference>
<sequence>MSAATNTKISLFNQYEKELSNPIAMVMKAAEGLAVSVFDEIIRISALNKNQLAAFIDATPKTIDNYRMRQHKLGRIESEQLLQLMALYKKGQEIFGDSEALNQWLKQPASGLGGIIPFDLLYTQGGINLVIEELLRIEYGALA</sequence>
<dbReference type="STRING" id="1465490.SAMN05444277_1103"/>
<feature type="domain" description="Antitoxin Xre/MbcA/ParS-like toxin-binding" evidence="1">
    <location>
        <begin position="91"/>
        <end position="140"/>
    </location>
</feature>
<evidence type="ECO:0000313" key="3">
    <source>
        <dbReference type="EMBL" id="SFQ36598.1"/>
    </source>
</evidence>
<gene>
    <name evidence="3" type="ORF">SAMN05444277_1103</name>
</gene>
<keyword evidence="4" id="KW-1185">Reference proteome</keyword>
<evidence type="ECO:0000259" key="1">
    <source>
        <dbReference type="Pfam" id="PF09722"/>
    </source>
</evidence>